<dbReference type="AlphaFoldDB" id="A0A238KIW6"/>
<dbReference type="Pfam" id="PF09037">
    <property type="entry name" value="Sulphotransf"/>
    <property type="match status" value="1"/>
</dbReference>
<reference evidence="3" key="1">
    <citation type="submission" date="2017-05" db="EMBL/GenBank/DDBJ databases">
        <authorList>
            <person name="Rodrigo-Torres L."/>
            <person name="Arahal R. D."/>
            <person name="Lucena T."/>
        </authorList>
    </citation>
    <scope>NUCLEOTIDE SEQUENCE [LARGE SCALE GENOMIC DNA]</scope>
    <source>
        <strain evidence="3">CECT 8621</strain>
    </source>
</reference>
<evidence type="ECO:0000259" key="1">
    <source>
        <dbReference type="Pfam" id="PF09037"/>
    </source>
</evidence>
<dbReference type="InterPro" id="IPR027417">
    <property type="entry name" value="P-loop_NTPase"/>
</dbReference>
<dbReference type="Gene3D" id="3.40.50.300">
    <property type="entry name" value="P-loop containing nucleotide triphosphate hydrolases"/>
    <property type="match status" value="1"/>
</dbReference>
<feature type="domain" description="Sulphotransferase Stf0" evidence="1">
    <location>
        <begin position="117"/>
        <end position="245"/>
    </location>
</feature>
<keyword evidence="3" id="KW-1185">Reference proteome</keyword>
<dbReference type="GO" id="GO:0016740">
    <property type="term" value="F:transferase activity"/>
    <property type="evidence" value="ECO:0007669"/>
    <property type="project" value="UniProtKB-KW"/>
</dbReference>
<dbReference type="InterPro" id="IPR024628">
    <property type="entry name" value="Sulfotransferase_Stf0_dom"/>
</dbReference>
<dbReference type="OrthoDB" id="5562925at2"/>
<proteinExistence type="predicted"/>
<dbReference type="SUPFAM" id="SSF52540">
    <property type="entry name" value="P-loop containing nucleoside triphosphate hydrolases"/>
    <property type="match status" value="1"/>
</dbReference>
<gene>
    <name evidence="2" type="ORF">COL8621_02084</name>
</gene>
<name>A0A238KIW6_9RHOB</name>
<keyword evidence="2" id="KW-0808">Transferase</keyword>
<organism evidence="2 3">
    <name type="scientific">Actibacterium lipolyticum</name>
    <dbReference type="NCBI Taxonomy" id="1524263"/>
    <lineage>
        <taxon>Bacteria</taxon>
        <taxon>Pseudomonadati</taxon>
        <taxon>Pseudomonadota</taxon>
        <taxon>Alphaproteobacteria</taxon>
        <taxon>Rhodobacterales</taxon>
        <taxon>Roseobacteraceae</taxon>
        <taxon>Actibacterium</taxon>
    </lineage>
</organism>
<accession>A0A238KIW6</accession>
<dbReference type="RefSeq" id="WP_141137874.1">
    <property type="nucleotide sequence ID" value="NZ_FXYE01000002.1"/>
</dbReference>
<dbReference type="Proteomes" id="UP000202922">
    <property type="component" value="Unassembled WGS sequence"/>
</dbReference>
<protein>
    <submittedName>
        <fullName evidence="2">Stf0 sulfotransferase</fullName>
    </submittedName>
</protein>
<sequence length="260" mass="29417">MLRSKSIHEKMIVECFGKKVRWDEPRPAFDCDLAMLGFTNRCGSNMTAELLRRTGIFAGLRESLNGPAVQKVSEKNGLSSFPDFIKFTADSEPDAPIFGFKVNHAQLEMVCRWKIPKMFRGAKVLHVVRSDLVAQAVSYSIADQTKQWTSEQKGSGIKPEFNYDDIMIRLKGIAPANADIAKIASKYGLPRLELNYEHVVADRTAAIAQVCEFFGHTPRGQIEMQERFQKQGDGLNDEFIARFMEEARKRDPRALAKLTR</sequence>
<evidence type="ECO:0000313" key="3">
    <source>
        <dbReference type="Proteomes" id="UP000202922"/>
    </source>
</evidence>
<evidence type="ECO:0000313" key="2">
    <source>
        <dbReference type="EMBL" id="SMX42809.1"/>
    </source>
</evidence>
<dbReference type="EMBL" id="FXYE01000002">
    <property type="protein sequence ID" value="SMX42809.1"/>
    <property type="molecule type" value="Genomic_DNA"/>
</dbReference>